<dbReference type="GO" id="GO:0005885">
    <property type="term" value="C:Arp2/3 protein complex"/>
    <property type="evidence" value="ECO:0007669"/>
    <property type="project" value="UniProtKB-UniRule"/>
</dbReference>
<dbReference type="SUPFAM" id="SSF69060">
    <property type="entry name" value="Arp2/3 complex 21 kDa subunit ARPC3"/>
    <property type="match status" value="1"/>
</dbReference>
<dbReference type="Gene3D" id="1.10.1760.10">
    <property type="entry name" value="Actin-related protein 2/3 complex subunit 3"/>
    <property type="match status" value="1"/>
</dbReference>
<keyword evidence="3 6" id="KW-0963">Cytoplasm</keyword>
<accession>A0A7R9YBM6</accession>
<evidence type="ECO:0000256" key="5">
    <source>
        <dbReference type="ARBA" id="ARBA00023212"/>
    </source>
</evidence>
<sequence length="176" mass="19695">MPAYGSSLGEIEAAEACGAALLPLRTKKRGPAQRSPEGEVDIIDEALTYYRANVLFATFSMSTGADRTMAYLTLFIGYCMKLLDRVGDVREAQRKVLEVGARPFAVPGDPEWVLGTMFPAPSSRTESDAFKAYFKQAREETAERLLAKLYKEDGTKNKWWAMFGKRKFMGLEMKDL</sequence>
<proteinExistence type="inferred from homology"/>
<dbReference type="GO" id="GO:0034314">
    <property type="term" value="P:Arp2/3 complex-mediated actin nucleation"/>
    <property type="evidence" value="ECO:0007669"/>
    <property type="project" value="UniProtKB-UniRule"/>
</dbReference>
<organism evidence="7">
    <name type="scientific">Pinguiococcus pyrenoidosus</name>
    <dbReference type="NCBI Taxonomy" id="172671"/>
    <lineage>
        <taxon>Eukaryota</taxon>
        <taxon>Sar</taxon>
        <taxon>Stramenopiles</taxon>
        <taxon>Ochrophyta</taxon>
        <taxon>Pinguiophyceae</taxon>
        <taxon>Pinguiochrysidales</taxon>
        <taxon>Pinguiochrysidaceae</taxon>
        <taxon>Pinguiococcus</taxon>
    </lineage>
</organism>
<dbReference type="PIRSF" id="PIRSF016315">
    <property type="entry name" value="ARP2/3_P21-Arc"/>
    <property type="match status" value="1"/>
</dbReference>
<evidence type="ECO:0000256" key="2">
    <source>
        <dbReference type="ARBA" id="ARBA00010856"/>
    </source>
</evidence>
<comment type="subcellular location">
    <subcellularLocation>
        <location evidence="1 6">Cytoplasm</location>
        <location evidence="1 6">Cytoskeleton</location>
    </subcellularLocation>
</comment>
<dbReference type="InterPro" id="IPR036753">
    <property type="entry name" value="ARPC3_sf"/>
</dbReference>
<dbReference type="EMBL" id="HBEA01008283">
    <property type="protein sequence ID" value="CAD8256885.1"/>
    <property type="molecule type" value="Transcribed_RNA"/>
</dbReference>
<protein>
    <recommendedName>
        <fullName evidence="6">Actin-related protein 2/3 complex subunit 3</fullName>
    </recommendedName>
</protein>
<name>A0A7R9YBM6_9STRA</name>
<dbReference type="InterPro" id="IPR007204">
    <property type="entry name" value="ARPC3"/>
</dbReference>
<reference evidence="7" key="1">
    <citation type="submission" date="2021-01" db="EMBL/GenBank/DDBJ databases">
        <authorList>
            <person name="Corre E."/>
            <person name="Pelletier E."/>
            <person name="Niang G."/>
            <person name="Scheremetjew M."/>
            <person name="Finn R."/>
            <person name="Kale V."/>
            <person name="Holt S."/>
            <person name="Cochrane G."/>
            <person name="Meng A."/>
            <person name="Brown T."/>
            <person name="Cohen L."/>
        </authorList>
    </citation>
    <scope>NUCLEOTIDE SEQUENCE</scope>
    <source>
        <strain evidence="7">CCMP2078</strain>
    </source>
</reference>
<evidence type="ECO:0000256" key="6">
    <source>
        <dbReference type="PIRNR" id="PIRNR016315"/>
    </source>
</evidence>
<dbReference type="PANTHER" id="PTHR12391">
    <property type="entry name" value="ARP2/3 COMPLEX 21 KD SUBUNIT"/>
    <property type="match status" value="1"/>
</dbReference>
<keyword evidence="5 6" id="KW-0206">Cytoskeleton</keyword>
<evidence type="ECO:0000313" key="7">
    <source>
        <dbReference type="EMBL" id="CAD8256885.1"/>
    </source>
</evidence>
<comment type="function">
    <text evidence="6">Functions as component of the Arp2/3 complex which is involved in regulation of actin polymerization and together with an activating nucleation-promoting factor (NPF) mediates the formation of branched actin networks.</text>
</comment>
<keyword evidence="4 6" id="KW-0009">Actin-binding</keyword>
<dbReference type="AlphaFoldDB" id="A0A7R9YBM6"/>
<evidence type="ECO:0000256" key="1">
    <source>
        <dbReference type="ARBA" id="ARBA00004245"/>
    </source>
</evidence>
<dbReference type="GO" id="GO:0030833">
    <property type="term" value="P:regulation of actin filament polymerization"/>
    <property type="evidence" value="ECO:0007669"/>
    <property type="project" value="InterPro"/>
</dbReference>
<comment type="similarity">
    <text evidence="2 6">Belongs to the ARPC3 family.</text>
</comment>
<gene>
    <name evidence="7" type="ORF">PPYR1160_LOCUS6377</name>
</gene>
<evidence type="ECO:0000256" key="4">
    <source>
        <dbReference type="ARBA" id="ARBA00023203"/>
    </source>
</evidence>
<evidence type="ECO:0000256" key="3">
    <source>
        <dbReference type="ARBA" id="ARBA00022490"/>
    </source>
</evidence>
<dbReference type="GO" id="GO:0003779">
    <property type="term" value="F:actin binding"/>
    <property type="evidence" value="ECO:0007669"/>
    <property type="project" value="UniProtKB-KW"/>
</dbReference>
<dbReference type="Pfam" id="PF04062">
    <property type="entry name" value="P21-Arc"/>
    <property type="match status" value="1"/>
</dbReference>
<comment type="subunit">
    <text evidence="6">Component of the Arp2/3 complex.</text>
</comment>